<evidence type="ECO:0000313" key="2">
    <source>
        <dbReference type="Proteomes" id="UP000824109"/>
    </source>
</evidence>
<protein>
    <submittedName>
        <fullName evidence="1">GGGtGRT protein</fullName>
    </submittedName>
</protein>
<reference evidence="1" key="1">
    <citation type="submission" date="2020-10" db="EMBL/GenBank/DDBJ databases">
        <authorList>
            <person name="Gilroy R."/>
        </authorList>
    </citation>
    <scope>NUCLEOTIDE SEQUENCE</scope>
    <source>
        <strain evidence="1">USAMLcec3-3695</strain>
    </source>
</reference>
<reference evidence="1" key="2">
    <citation type="journal article" date="2021" name="PeerJ">
        <title>Extensive microbial diversity within the chicken gut microbiome revealed by metagenomics and culture.</title>
        <authorList>
            <person name="Gilroy R."/>
            <person name="Ravi A."/>
            <person name="Getino M."/>
            <person name="Pursley I."/>
            <person name="Horton D.L."/>
            <person name="Alikhan N.F."/>
            <person name="Baker D."/>
            <person name="Gharbi K."/>
            <person name="Hall N."/>
            <person name="Watson M."/>
            <person name="Adriaenssens E.M."/>
            <person name="Foster-Nyarko E."/>
            <person name="Jarju S."/>
            <person name="Secka A."/>
            <person name="Antonio M."/>
            <person name="Oren A."/>
            <person name="Chaudhuri R.R."/>
            <person name="La Ragione R."/>
            <person name="Hildebrand F."/>
            <person name="Pallen M.J."/>
        </authorList>
    </citation>
    <scope>NUCLEOTIDE SEQUENCE</scope>
    <source>
        <strain evidence="1">USAMLcec3-3695</strain>
    </source>
</reference>
<dbReference type="AlphaFoldDB" id="A0A9D1SE06"/>
<evidence type="ECO:0000313" key="1">
    <source>
        <dbReference type="EMBL" id="HIU56675.1"/>
    </source>
</evidence>
<proteinExistence type="predicted"/>
<accession>A0A9D1SE06</accession>
<comment type="caution">
    <text evidence="1">The sequence shown here is derived from an EMBL/GenBank/DDBJ whole genome shotgun (WGS) entry which is preliminary data.</text>
</comment>
<sequence length="333" mass="35167">MALFESYERRIDQINAELAKHGISSIEEAKAICDEKGVDAYSIVKGIQPICFENACWAYIVGAAIAIKDGVTSAAEAAEKIGLGLQSFCIPGSVADDRKVGLGHGNLGAMLLREETKCFAFLAGHESFAAAEGAIGLANSANKARKEPLRVILNGLGKDAAQIISRINGFTYCKTKFDYYTGKVEVVETIPYSKGERAKVHCYGADDVREGVAIMHLEGVDVSITGNSTNPTRFQHPVAGTYKKECIEQGKKYFSVASGGGTGRTLHPDNMAAGPASYGMTDTMGRMHSDAQFAGSSSVPAHVEMMGLIGMGNNPMVGATVAVAVAVAEAMNK</sequence>
<dbReference type="Pfam" id="PF14057">
    <property type="entry name" value="GGGtGRT"/>
    <property type="match status" value="1"/>
</dbReference>
<dbReference type="Proteomes" id="UP000824109">
    <property type="component" value="Unassembled WGS sequence"/>
</dbReference>
<gene>
    <name evidence="1" type="ORF">IAA61_02530</name>
</gene>
<name>A0A9D1SE06_9FIRM</name>
<dbReference type="EMBL" id="DVNB01000026">
    <property type="protein sequence ID" value="HIU56675.1"/>
    <property type="molecule type" value="Genomic_DNA"/>
</dbReference>
<organism evidence="1 2">
    <name type="scientific">Candidatus Ornithomonoglobus merdipullorum</name>
    <dbReference type="NCBI Taxonomy" id="2840895"/>
    <lineage>
        <taxon>Bacteria</taxon>
        <taxon>Bacillati</taxon>
        <taxon>Bacillota</taxon>
        <taxon>Clostridia</taxon>
        <taxon>Candidatus Ornithomonoglobus</taxon>
    </lineage>
</organism>
<dbReference type="InterPro" id="IPR025964">
    <property type="entry name" value="GGGtGRT"/>
</dbReference>